<dbReference type="Gene3D" id="1.10.10.820">
    <property type="match status" value="1"/>
</dbReference>
<keyword evidence="7 8" id="KW-0009">Actin-binding</keyword>
<dbReference type="Gene3D" id="1.20.58.530">
    <property type="match status" value="1"/>
</dbReference>
<dbReference type="GO" id="GO:0000146">
    <property type="term" value="F:microfilament motor activity"/>
    <property type="evidence" value="ECO:0007669"/>
    <property type="project" value="TreeGrafter"/>
</dbReference>
<evidence type="ECO:0000256" key="8">
    <source>
        <dbReference type="PROSITE-ProRule" id="PRU00782"/>
    </source>
</evidence>
<feature type="compositionally biased region" description="Polar residues" evidence="10">
    <location>
        <begin position="1389"/>
        <end position="1399"/>
    </location>
</feature>
<evidence type="ECO:0000256" key="2">
    <source>
        <dbReference type="ARBA" id="ARBA00022741"/>
    </source>
</evidence>
<comment type="caution">
    <text evidence="12">The sequence shown here is derived from an EMBL/GenBank/DDBJ whole genome shotgun (WGS) entry which is preliminary data.</text>
</comment>
<evidence type="ECO:0000256" key="9">
    <source>
        <dbReference type="SAM" id="Coils"/>
    </source>
</evidence>
<dbReference type="Gene3D" id="3.40.850.10">
    <property type="entry name" value="Kinesin motor domain"/>
    <property type="match status" value="1"/>
</dbReference>
<dbReference type="CDD" id="cd01377">
    <property type="entry name" value="MYSc_class_II"/>
    <property type="match status" value="1"/>
</dbReference>
<dbReference type="Gene3D" id="4.10.270.10">
    <property type="entry name" value="Myosin, subunit A"/>
    <property type="match status" value="1"/>
</dbReference>
<dbReference type="Pfam" id="PF00063">
    <property type="entry name" value="Myosin_head"/>
    <property type="match status" value="1"/>
</dbReference>
<accession>A0A9P7BEY5</accession>
<feature type="coiled-coil region" evidence="9">
    <location>
        <begin position="1726"/>
        <end position="1760"/>
    </location>
</feature>
<dbReference type="PANTHER" id="PTHR13140:SF857">
    <property type="entry name" value="MYOSIN-11"/>
    <property type="match status" value="1"/>
</dbReference>
<dbReference type="EMBL" id="PUHW01000374">
    <property type="protein sequence ID" value="KAG0686808.1"/>
    <property type="molecule type" value="Genomic_DNA"/>
</dbReference>
<dbReference type="SMART" id="SM00242">
    <property type="entry name" value="MYSc"/>
    <property type="match status" value="1"/>
</dbReference>
<dbReference type="GO" id="GO:0005524">
    <property type="term" value="F:ATP binding"/>
    <property type="evidence" value="ECO:0007669"/>
    <property type="project" value="UniProtKB-UniRule"/>
</dbReference>
<dbReference type="InterPro" id="IPR036961">
    <property type="entry name" value="Kinesin_motor_dom_sf"/>
</dbReference>
<dbReference type="PROSITE" id="PS51456">
    <property type="entry name" value="MYOSIN_MOTOR"/>
    <property type="match status" value="1"/>
</dbReference>
<dbReference type="InterPro" id="IPR001609">
    <property type="entry name" value="Myosin_head_motor_dom-like"/>
</dbReference>
<feature type="region of interest" description="Actin-binding" evidence="8">
    <location>
        <begin position="668"/>
        <end position="690"/>
    </location>
</feature>
<evidence type="ECO:0000259" key="11">
    <source>
        <dbReference type="PROSITE" id="PS51456"/>
    </source>
</evidence>
<feature type="coiled-coil region" evidence="9">
    <location>
        <begin position="1131"/>
        <end position="1217"/>
    </location>
</feature>
<dbReference type="FunFam" id="1.10.10.820:FF:000001">
    <property type="entry name" value="Myosin heavy chain"/>
    <property type="match status" value="1"/>
</dbReference>
<sequence length="1893" mass="220498">MENYKGEVWVTINDPISDSIFQKGKIIEKLDSSDNFKIQLINSENDNKIIEINSSNLQKSNPTRFDGYDDMASLTYLNEPSVLNNLKIRYKDDKIYTYSGLFLVAINPYKNINMYNSDFINLYSQFDNNDLNSDPLKPHIFSTAQKSFQNLINNKKDQSILVTGESGAGKTENTKKLIQYILSVSTNNSNNDDNNNASILENQILNANPILESFGNATTVRNLNSSRFGKFIKIKINPTSSKLNGAHIDWYLLEKSRVIKQDSNERNYHVFYQLLKGASSDLLEKLYLNNSSIKNYQYLKNGLTSNINNINDKEQFQDLLKSFKIMNFKESDIQNIFKILAIILHLGNITFKNSNNDTKQAVLSEDSETLIDNISNLLGVSSKDFRKSFLNSKIKIGREIVNQQRTASQAKFSIDALSKSLYEKLFQYLIDQINENFKISDINNNNNNIFNDSSINNYIGILDIAGFEIFDKNSFEQLCINYTNEKLQQFFNHHMFVLEQSEYMKEGISWKYIDFGNELKPTIELIEGSDINKRKTNIFSILNEECVVPKGDDKSFIEKLFKELENKDNKIDKSTLPFIANKIRDGFIIKHYAGNVDYSIDGWLDKNKDPLSATMVELLTKSKNIFINDFFNSTDSDFNISDSPIKGNLSPKKTGIFRTVAKRHKEQLNTLMDQLSQTFPHFVRCIIPNTEKKPGVFNDKIVLQQLRCNGVLEGIRIARSGYPNRIDFKTFASQYNILSNVSISNNSDYKQICEMILDNLELNPEVYKIGLTKLFFRNGVLAKLEKSREEKLALIFSDFNSYIRGSLIRKDFQIKLQRFRASKILINNFQNYSKQNKDPWFKLVKSLKPRLDDSSMVEMQYTTKINKLENKIKELSNQLNNEATNRDSTVFKIKNLEEEISTHINMINKKDSELDQSKSKIVNLEKELFEAKQISEENSKILKERQEEIKHLSEINLDSVKSLETENNALKESKLRIESKLESEAKSILLLREEIVSMKNSIDNKEMELSSLKREKRANDSEITKRIEDLQSKLNETIKENKEVKNQLVSKSKLLETNETTFNQLQSDHSKVLNELAALREKNIDYDAKRLAYDQSEKIKKKFKQLKHEYQQTKTLLDQKIKDEVEFNTGRQQYNKELEETKIVIKGLQSELEVEKRTSVDLELKLQQAKLDTERAIKEKKSLEMDNAQLKLRLKNINPLQADMNQLEINKKNYEITPEVHQLHEEVRLLRTRLASESYENRNLKAIIKKNGNTNFMLDNFKISGLTPSTFNTGDDVKIFNDDDKTTSLKEELDVEKEANKRLQGHYVQLQKDLMFYKSKFNNSRDSTGTDIITSFDLLDNDAMEYKSKFQMSEIEISDLKEQVKDLRIQLKKNENMRNGNVNRNILNDSTNIENSGNSSDKEQTKLKHENLRLSSTLNELKTKLSRLEQGNGSRFEQEEEIIQLKSNLKTVQLKNSALTSSVELYKNRSEDYYTKLSKAEVELQSSVRERNLLEDNITQLKDKLKRCELQLGESDKRVTSLNNYIRDLEKKLSDKIFEISQLNHEYDSLKDKYENSEELRKSVKSVNNEYQEAEIKRLNEEICKNVNKETELSKLLRSLNMQLESSKKENSSIKFNNTELFREKNVLTKALNDCMTKNEGLLTEVQENILKVQNLSQQTKVLKVSNSALLKERDELLSAKRLLQEDLEEITLQFDRHLAKVRDDANNAILAKQLAEKFEKSQSDLEILDIDLQQYKNMYEQISIELEQVRTDYMKAMEENKELTKFNSGLMKKWDESERKHSAEIKAQDLHWSKRIDELDQKLFMTKSLQRDETHKLDSLNRTIKDYQARNKDLERSKKHLEDEIKHLEVTIEKMNLNYNSLNKREMEVQLRCKQLSRECERYRDVANTYKV</sequence>
<evidence type="ECO:0000313" key="12">
    <source>
        <dbReference type="EMBL" id="KAG0686808.1"/>
    </source>
</evidence>
<dbReference type="Gene3D" id="6.20.240.20">
    <property type="match status" value="1"/>
</dbReference>
<dbReference type="InterPro" id="IPR027417">
    <property type="entry name" value="P-loop_NTPase"/>
</dbReference>
<dbReference type="PANTHER" id="PTHR13140">
    <property type="entry name" value="MYOSIN"/>
    <property type="match status" value="1"/>
</dbReference>
<evidence type="ECO:0000256" key="1">
    <source>
        <dbReference type="ARBA" id="ARBA00008314"/>
    </source>
</evidence>
<keyword evidence="2 8" id="KW-0547">Nucleotide-binding</keyword>
<evidence type="ECO:0000256" key="7">
    <source>
        <dbReference type="ARBA" id="ARBA00023203"/>
    </source>
</evidence>
<dbReference type="SUPFAM" id="SSF57997">
    <property type="entry name" value="Tropomyosin"/>
    <property type="match status" value="1"/>
</dbReference>
<dbReference type="PRINTS" id="PR00193">
    <property type="entry name" value="MYOSINHEAVY"/>
</dbReference>
<feature type="binding site" evidence="8">
    <location>
        <begin position="164"/>
        <end position="171"/>
    </location>
    <ligand>
        <name>ATP</name>
        <dbReference type="ChEBI" id="CHEBI:30616"/>
    </ligand>
</feature>
<feature type="region of interest" description="Disordered" evidence="10">
    <location>
        <begin position="1380"/>
        <end position="1406"/>
    </location>
</feature>
<evidence type="ECO:0000313" key="13">
    <source>
        <dbReference type="Proteomes" id="UP000697127"/>
    </source>
</evidence>
<keyword evidence="6 8" id="KW-0505">Motor protein</keyword>
<keyword evidence="3 8" id="KW-0067">ATP-binding</keyword>
<dbReference type="SUPFAM" id="SSF52540">
    <property type="entry name" value="P-loop containing nucleoside triphosphate hydrolases"/>
    <property type="match status" value="1"/>
</dbReference>
<gene>
    <name evidence="12" type="ORF">C6P40_003343</name>
</gene>
<evidence type="ECO:0000256" key="4">
    <source>
        <dbReference type="ARBA" id="ARBA00023054"/>
    </source>
</evidence>
<evidence type="ECO:0000256" key="6">
    <source>
        <dbReference type="ARBA" id="ARBA00023175"/>
    </source>
</evidence>
<comment type="similarity">
    <text evidence="1 8">Belongs to the TRAFAC class myosin-kinesin ATPase superfamily. Myosin family.</text>
</comment>
<protein>
    <recommendedName>
        <fullName evidence="11">Myosin motor domain-containing protein</fullName>
    </recommendedName>
</protein>
<feature type="coiled-coil region" evidence="9">
    <location>
        <begin position="1477"/>
        <end position="1577"/>
    </location>
</feature>
<dbReference type="GO" id="GO:0005737">
    <property type="term" value="C:cytoplasm"/>
    <property type="evidence" value="ECO:0007669"/>
    <property type="project" value="TreeGrafter"/>
</dbReference>
<evidence type="ECO:0000256" key="10">
    <source>
        <dbReference type="SAM" id="MobiDB-lite"/>
    </source>
</evidence>
<dbReference type="Proteomes" id="UP000697127">
    <property type="component" value="Unassembled WGS sequence"/>
</dbReference>
<organism evidence="12 13">
    <name type="scientific">Pichia californica</name>
    <dbReference type="NCBI Taxonomy" id="460514"/>
    <lineage>
        <taxon>Eukaryota</taxon>
        <taxon>Fungi</taxon>
        <taxon>Dikarya</taxon>
        <taxon>Ascomycota</taxon>
        <taxon>Saccharomycotina</taxon>
        <taxon>Pichiomycetes</taxon>
        <taxon>Pichiales</taxon>
        <taxon>Pichiaceae</taxon>
        <taxon>Pichia</taxon>
    </lineage>
</organism>
<feature type="coiled-coil region" evidence="9">
    <location>
        <begin position="960"/>
        <end position="1082"/>
    </location>
</feature>
<dbReference type="GO" id="GO:0016459">
    <property type="term" value="C:myosin complex"/>
    <property type="evidence" value="ECO:0007669"/>
    <property type="project" value="UniProtKB-KW"/>
</dbReference>
<evidence type="ECO:0000256" key="3">
    <source>
        <dbReference type="ARBA" id="ARBA00022840"/>
    </source>
</evidence>
<dbReference type="Gene3D" id="1.20.120.720">
    <property type="entry name" value="Myosin VI head, motor domain, U50 subdomain"/>
    <property type="match status" value="1"/>
</dbReference>
<dbReference type="GO" id="GO:0007015">
    <property type="term" value="P:actin filament organization"/>
    <property type="evidence" value="ECO:0007669"/>
    <property type="project" value="TreeGrafter"/>
</dbReference>
<feature type="coiled-coil region" evidence="9">
    <location>
        <begin position="858"/>
        <end position="934"/>
    </location>
</feature>
<proteinExistence type="inferred from homology"/>
<evidence type="ECO:0000256" key="5">
    <source>
        <dbReference type="ARBA" id="ARBA00023123"/>
    </source>
</evidence>
<feature type="coiled-coil region" evidence="9">
    <location>
        <begin position="1667"/>
        <end position="1694"/>
    </location>
</feature>
<keyword evidence="5 8" id="KW-0518">Myosin</keyword>
<dbReference type="GO" id="GO:0016020">
    <property type="term" value="C:membrane"/>
    <property type="evidence" value="ECO:0007669"/>
    <property type="project" value="TreeGrafter"/>
</dbReference>
<feature type="domain" description="Myosin motor" evidence="11">
    <location>
        <begin position="66"/>
        <end position="789"/>
    </location>
</feature>
<keyword evidence="13" id="KW-1185">Reference proteome</keyword>
<reference evidence="12" key="1">
    <citation type="submission" date="2020-11" db="EMBL/GenBank/DDBJ databases">
        <title>Kefir isolates.</title>
        <authorList>
            <person name="Marcisauskas S."/>
            <person name="Kim Y."/>
            <person name="Blasche S."/>
        </authorList>
    </citation>
    <scope>NUCLEOTIDE SEQUENCE</scope>
    <source>
        <strain evidence="12">Olga-1</strain>
    </source>
</reference>
<dbReference type="GO" id="GO:0051015">
    <property type="term" value="F:actin filament binding"/>
    <property type="evidence" value="ECO:0007669"/>
    <property type="project" value="TreeGrafter"/>
</dbReference>
<feature type="coiled-coil region" evidence="9">
    <location>
        <begin position="1811"/>
        <end position="1880"/>
    </location>
</feature>
<keyword evidence="4 9" id="KW-0175">Coiled coil</keyword>
<name>A0A9P7BEY5_9ASCO</name>
<feature type="coiled-coil region" evidence="9">
    <location>
        <begin position="1343"/>
        <end position="1377"/>
    </location>
</feature>